<dbReference type="Pfam" id="PF13456">
    <property type="entry name" value="RVT_3"/>
    <property type="match status" value="1"/>
</dbReference>
<evidence type="ECO:0000259" key="4">
    <source>
        <dbReference type="Pfam" id="PF14111"/>
    </source>
</evidence>
<dbReference type="PANTHER" id="PTHR31286">
    <property type="entry name" value="GLYCINE-RICH CELL WALL STRUCTURAL PROTEIN 1.8-LIKE"/>
    <property type="match status" value="1"/>
</dbReference>
<dbReference type="InterPro" id="IPR002156">
    <property type="entry name" value="RNaseH_domain"/>
</dbReference>
<proteinExistence type="predicted"/>
<dbReference type="GO" id="GO:0004523">
    <property type="term" value="F:RNA-DNA hybrid ribonuclease activity"/>
    <property type="evidence" value="ECO:0007669"/>
    <property type="project" value="InterPro"/>
</dbReference>
<feature type="domain" description="Endonuclease/exonuclease/phosphatase" evidence="1">
    <location>
        <begin position="419"/>
        <end position="639"/>
    </location>
</feature>
<dbReference type="InterPro" id="IPR012337">
    <property type="entry name" value="RNaseH-like_sf"/>
</dbReference>
<dbReference type="InterPro" id="IPR005135">
    <property type="entry name" value="Endo/exonuclease/phosphatase"/>
</dbReference>
<dbReference type="CDD" id="cd06222">
    <property type="entry name" value="RNase_H_like"/>
    <property type="match status" value="1"/>
</dbReference>
<dbReference type="EnsemblPlants" id="evm.model.10.1027">
    <property type="protein sequence ID" value="cds.evm.model.10.1027"/>
    <property type="gene ID" value="evm.TU.10.1027"/>
</dbReference>
<name>A0A803QI56_CANSA</name>
<dbReference type="Pfam" id="PF14392">
    <property type="entry name" value="zf-CCHC_4"/>
    <property type="match status" value="1"/>
</dbReference>
<feature type="domain" description="RNase H type-1" evidence="2">
    <location>
        <begin position="1060"/>
        <end position="1181"/>
    </location>
</feature>
<dbReference type="InterPro" id="IPR025836">
    <property type="entry name" value="Zn_knuckle_CX2CX4HX4C"/>
</dbReference>
<dbReference type="SUPFAM" id="SSF53098">
    <property type="entry name" value="Ribonuclease H-like"/>
    <property type="match status" value="1"/>
</dbReference>
<protein>
    <recommendedName>
        <fullName evidence="8">Reverse transcriptase</fullName>
    </recommendedName>
</protein>
<dbReference type="InterPro" id="IPR026960">
    <property type="entry name" value="RVT-Znf"/>
</dbReference>
<dbReference type="InterPro" id="IPR044730">
    <property type="entry name" value="RNase_H-like_dom_plant"/>
</dbReference>
<dbReference type="SUPFAM" id="SSF56219">
    <property type="entry name" value="DNase I-like"/>
    <property type="match status" value="1"/>
</dbReference>
<feature type="domain" description="Reverse transcriptase zinc-binding" evidence="3">
    <location>
        <begin position="860"/>
        <end position="952"/>
    </location>
</feature>
<sequence>MEPGNQSEPTIEEQYANVRIEDEEEDSLIYVGDADDLTEIDDRWCLVGRFLTNKGVDFQAMQNKMATLWQPGRGMYVKELDSNLFLFQFYHEVDIDRVIEGSPWTFDRVPLIFERLKQGEDPRMITLNKLDFWVQIHNLTTGFMLERVVRDLGNYVGTFIKTDPNNFIGVWRDYLRVRVKINIECPLKRRKKVEKQGGVHCYANFKYEGLSTFCFIGGILGHSERFCEQLFHTPLDQIQKPYTLELKATPRRKNYAIGERWLRSGAASRVGGMAFSDHATTGERSTPINGNQTINNHGRQSRLNHIPPNNLGSSSNQSINERGNSNMMANSLPQLKEGGAIIDQPSMKETIVGDTALKSNMINKETSILILDTKRRRTDIVNGLGLDNNLDNNTHVEVTNEEFGDVGPIQGPPGIMNVLSWNCRGLGNQRAIQFLKEIVSQKNPNFIFLCETKCDKKRIESMGRMLKFEGVFGVEAQGSSGGLALLWKNKDDGHVLGYSNNHIDFLVESSEKGAWKLTGFYGEPERNNRHRSWTLLRTLATDSTLPWCVIGDLNNIVRHEDKRGGRPYPQRLIDGFQQALNDCNLIDMELVGHPFTWEKGRGSRNWIEVRLDRALINDAWSQIFQGASLINLEISSSDHCPIFLEPEINHCFPTNRKFKFENAWLKEPMCFEIVRDCWESEGDDNLPNKLARCADKLSIWGKEVTGNFKARITRCKNEIKRLANKRDTASIQRHKEVKEELFHVLDQRESFWKQRSKQLWLKEGDHNSSTRWCVFDGEEINVLKEPWLPSEDDPYVHSHHPSLGEAKVRNLMVMEGGSWDVDILNDLFIERDKKLILDIPLNISHGNDKLTWSYESSGIYSVKSGYNLLQKIHGRWDGNEDDLTKFWTKFWKQKIPPKVKNLVWRAARECLPTLQQLKIKRVDVQTSCPVCHSEDESVIHALITCTKVKQVWDRVGIGITTAAAEPENFLDWFVAAFTAAEAEKKLLLPVLCWAIWSARNDVVWQKKSVTAASIVVLATGYLEQWKNAQNSRIETSWSGLKADDGAEHWTVPSIDHIKVNVDAALFDSGNKYGCGLVARDHHGMLIEGKTKLFTGSVSPEVAESIGIREALSWIKRHNWQHVTLETDCLTVVQAIRSEVKMISMFGQIIQECKNLLLELKTISMLFVKRSANMVAHNCARASIFVPGCIFDMESVPSDHI</sequence>
<dbReference type="InterPro" id="IPR036397">
    <property type="entry name" value="RNaseH_sf"/>
</dbReference>
<evidence type="ECO:0000259" key="3">
    <source>
        <dbReference type="Pfam" id="PF13966"/>
    </source>
</evidence>
<dbReference type="PANTHER" id="PTHR31286:SF153">
    <property type="entry name" value="DUF4283 DOMAIN PROTEIN"/>
    <property type="match status" value="1"/>
</dbReference>
<evidence type="ECO:0000259" key="2">
    <source>
        <dbReference type="Pfam" id="PF13456"/>
    </source>
</evidence>
<evidence type="ECO:0000313" key="6">
    <source>
        <dbReference type="EnsemblPlants" id="cds.evm.model.10.1027"/>
    </source>
</evidence>
<keyword evidence="7" id="KW-1185">Reference proteome</keyword>
<dbReference type="InterPro" id="IPR025558">
    <property type="entry name" value="DUF4283"/>
</dbReference>
<evidence type="ECO:0000313" key="7">
    <source>
        <dbReference type="Proteomes" id="UP000596661"/>
    </source>
</evidence>
<dbReference type="InterPro" id="IPR036691">
    <property type="entry name" value="Endo/exonu/phosph_ase_sf"/>
</dbReference>
<dbReference type="Pfam" id="PF03372">
    <property type="entry name" value="Exo_endo_phos"/>
    <property type="match status" value="1"/>
</dbReference>
<dbReference type="OMA" id="RAMINIH"/>
<dbReference type="GO" id="GO:0003676">
    <property type="term" value="F:nucleic acid binding"/>
    <property type="evidence" value="ECO:0007669"/>
    <property type="project" value="InterPro"/>
</dbReference>
<dbReference type="EMBL" id="UZAU01000814">
    <property type="status" value="NOT_ANNOTATED_CDS"/>
    <property type="molecule type" value="Genomic_DNA"/>
</dbReference>
<evidence type="ECO:0000259" key="5">
    <source>
        <dbReference type="Pfam" id="PF14392"/>
    </source>
</evidence>
<dbReference type="AlphaFoldDB" id="A0A803QI56"/>
<dbReference type="Pfam" id="PF13966">
    <property type="entry name" value="zf-RVT"/>
    <property type="match status" value="1"/>
</dbReference>
<dbReference type="InterPro" id="IPR040256">
    <property type="entry name" value="At4g02000-like"/>
</dbReference>
<dbReference type="Gene3D" id="3.30.420.10">
    <property type="entry name" value="Ribonuclease H-like superfamily/Ribonuclease H"/>
    <property type="match status" value="1"/>
</dbReference>
<dbReference type="Pfam" id="PF14111">
    <property type="entry name" value="DUF4283"/>
    <property type="match status" value="1"/>
</dbReference>
<accession>A0A803QI56</accession>
<dbReference type="Gramene" id="evm.model.10.1027">
    <property type="protein sequence ID" value="cds.evm.model.10.1027"/>
    <property type="gene ID" value="evm.TU.10.1027"/>
</dbReference>
<reference evidence="6" key="1">
    <citation type="submission" date="2021-03" db="UniProtKB">
        <authorList>
            <consortium name="EnsemblPlants"/>
        </authorList>
    </citation>
    <scope>IDENTIFICATION</scope>
</reference>
<feature type="domain" description="DUF4283" evidence="4">
    <location>
        <begin position="43"/>
        <end position="122"/>
    </location>
</feature>
<evidence type="ECO:0008006" key="8">
    <source>
        <dbReference type="Google" id="ProtNLM"/>
    </source>
</evidence>
<evidence type="ECO:0000259" key="1">
    <source>
        <dbReference type="Pfam" id="PF03372"/>
    </source>
</evidence>
<feature type="domain" description="Zinc knuckle CX2CX4HX4C" evidence="5">
    <location>
        <begin position="183"/>
        <end position="228"/>
    </location>
</feature>
<dbReference type="Proteomes" id="UP000596661">
    <property type="component" value="Unassembled WGS sequence"/>
</dbReference>
<dbReference type="Gene3D" id="3.60.10.10">
    <property type="entry name" value="Endonuclease/exonuclease/phosphatase"/>
    <property type="match status" value="1"/>
</dbReference>
<organism evidence="6 7">
    <name type="scientific">Cannabis sativa</name>
    <name type="common">Hemp</name>
    <name type="synonym">Marijuana</name>
    <dbReference type="NCBI Taxonomy" id="3483"/>
    <lineage>
        <taxon>Eukaryota</taxon>
        <taxon>Viridiplantae</taxon>
        <taxon>Streptophyta</taxon>
        <taxon>Embryophyta</taxon>
        <taxon>Tracheophyta</taxon>
        <taxon>Spermatophyta</taxon>
        <taxon>Magnoliopsida</taxon>
        <taxon>eudicotyledons</taxon>
        <taxon>Gunneridae</taxon>
        <taxon>Pentapetalae</taxon>
        <taxon>rosids</taxon>
        <taxon>fabids</taxon>
        <taxon>Rosales</taxon>
        <taxon>Cannabaceae</taxon>
        <taxon>Cannabis</taxon>
    </lineage>
</organism>